<proteinExistence type="inferred from homology"/>
<dbReference type="Proteomes" id="UP001526225">
    <property type="component" value="Unassembled WGS sequence"/>
</dbReference>
<dbReference type="RefSeq" id="WP_213409425.1">
    <property type="nucleotide sequence ID" value="NZ_CP074441.1"/>
</dbReference>
<comment type="similarity">
    <text evidence="1 2">Belongs to the CutC family.</text>
</comment>
<evidence type="ECO:0000256" key="1">
    <source>
        <dbReference type="ARBA" id="ARBA00007768"/>
    </source>
</evidence>
<dbReference type="Pfam" id="PF03932">
    <property type="entry name" value="CutC"/>
    <property type="match status" value="1"/>
</dbReference>
<evidence type="ECO:0000313" key="4">
    <source>
        <dbReference type="Proteomes" id="UP001526225"/>
    </source>
</evidence>
<organism evidence="3 4">
    <name type="scientific">Weissella ceti</name>
    <dbReference type="NCBI Taxonomy" id="759620"/>
    <lineage>
        <taxon>Bacteria</taxon>
        <taxon>Bacillati</taxon>
        <taxon>Bacillota</taxon>
        <taxon>Bacilli</taxon>
        <taxon>Lactobacillales</taxon>
        <taxon>Lactobacillaceae</taxon>
        <taxon>Weissella</taxon>
    </lineage>
</organism>
<dbReference type="Gene3D" id="3.20.20.380">
    <property type="entry name" value="Copper homeostasis (CutC) domain"/>
    <property type="match status" value="1"/>
</dbReference>
<dbReference type="SUPFAM" id="SSF110395">
    <property type="entry name" value="CutC-like"/>
    <property type="match status" value="1"/>
</dbReference>
<keyword evidence="4" id="KW-1185">Reference proteome</keyword>
<dbReference type="EMBL" id="JAOZFE010000001">
    <property type="protein sequence ID" value="MCW0952824.1"/>
    <property type="molecule type" value="Genomic_DNA"/>
</dbReference>
<reference evidence="3 4" key="1">
    <citation type="submission" date="2022-10" db="EMBL/GenBank/DDBJ databases">
        <title>Weissella fermenti sp. nov., isolated from fermented cabbage.</title>
        <authorList>
            <person name="Lee J.K."/>
            <person name="Baek J.H."/>
            <person name="Choi D.G."/>
            <person name="Kim J.M."/>
            <person name="Jeon C.O."/>
        </authorList>
    </citation>
    <scope>NUCLEOTIDE SEQUENCE [LARGE SCALE GENOMIC DNA]</scope>
    <source>
        <strain evidence="3 4">KACC 18534</strain>
    </source>
</reference>
<keyword evidence="2" id="KW-0963">Cytoplasm</keyword>
<accession>A0ABT3E3J5</accession>
<protein>
    <recommendedName>
        <fullName evidence="2">PF03932 family protein CutC</fullName>
    </recommendedName>
</protein>
<comment type="caution">
    <text evidence="3">The sequence shown here is derived from an EMBL/GenBank/DDBJ whole genome shotgun (WGS) entry which is preliminary data.</text>
</comment>
<sequence>MIREIAVADIETIEAAIKAGVERVELSADLSVGGITPSIDTVCAALTLTNAAGIDLVVMVRPRGGNFVYTHAEVNEMMLTLKAFRAIGVHYVTFGLLDALGHLDRCNMVKLLEAAQPMQVVFHMAFDDIPDTYQEQALTWLARNKVIRVLTHGGQLTESIDDCMDHLSDIIKWTPQGMAILPGGGITYLNAPAIANQLHVNEVHGSRIVKM</sequence>
<dbReference type="PANTHER" id="PTHR12598">
    <property type="entry name" value="COPPER HOMEOSTASIS PROTEIN CUTC"/>
    <property type="match status" value="1"/>
</dbReference>
<dbReference type="InterPro" id="IPR036822">
    <property type="entry name" value="CutC-like_dom_sf"/>
</dbReference>
<evidence type="ECO:0000256" key="2">
    <source>
        <dbReference type="HAMAP-Rule" id="MF_00795"/>
    </source>
</evidence>
<evidence type="ECO:0000313" key="3">
    <source>
        <dbReference type="EMBL" id="MCW0952824.1"/>
    </source>
</evidence>
<dbReference type="PANTHER" id="PTHR12598:SF0">
    <property type="entry name" value="COPPER HOMEOSTASIS PROTEIN CUTC HOMOLOG"/>
    <property type="match status" value="1"/>
</dbReference>
<comment type="caution">
    <text evidence="2">Once thought to be involved in copper homeostasis, experiments in E.coli have shown this is not the case.</text>
</comment>
<gene>
    <name evidence="2" type="primary">cutC</name>
    <name evidence="3" type="ORF">OIT44_01915</name>
</gene>
<comment type="subcellular location">
    <subcellularLocation>
        <location evidence="2">Cytoplasm</location>
    </subcellularLocation>
</comment>
<dbReference type="HAMAP" id="MF_00795">
    <property type="entry name" value="CutC"/>
    <property type="match status" value="1"/>
</dbReference>
<name>A0ABT3E3J5_9LACO</name>
<dbReference type="InterPro" id="IPR005627">
    <property type="entry name" value="CutC-like"/>
</dbReference>